<keyword evidence="3" id="KW-1185">Reference proteome</keyword>
<name>A0ABU6RDW6_9FABA</name>
<organism evidence="2 3">
    <name type="scientific">Stylosanthes scabra</name>
    <dbReference type="NCBI Taxonomy" id="79078"/>
    <lineage>
        <taxon>Eukaryota</taxon>
        <taxon>Viridiplantae</taxon>
        <taxon>Streptophyta</taxon>
        <taxon>Embryophyta</taxon>
        <taxon>Tracheophyta</taxon>
        <taxon>Spermatophyta</taxon>
        <taxon>Magnoliopsida</taxon>
        <taxon>eudicotyledons</taxon>
        <taxon>Gunneridae</taxon>
        <taxon>Pentapetalae</taxon>
        <taxon>rosids</taxon>
        <taxon>fabids</taxon>
        <taxon>Fabales</taxon>
        <taxon>Fabaceae</taxon>
        <taxon>Papilionoideae</taxon>
        <taxon>50 kb inversion clade</taxon>
        <taxon>dalbergioids sensu lato</taxon>
        <taxon>Dalbergieae</taxon>
        <taxon>Pterocarpus clade</taxon>
        <taxon>Stylosanthes</taxon>
    </lineage>
</organism>
<feature type="region of interest" description="Disordered" evidence="1">
    <location>
        <begin position="25"/>
        <end position="108"/>
    </location>
</feature>
<accession>A0ABU6RDW6</accession>
<reference evidence="2 3" key="1">
    <citation type="journal article" date="2023" name="Plants (Basel)">
        <title>Bridging the Gap: Combining Genomics and Transcriptomics Approaches to Understand Stylosanthes scabra, an Orphan Legume from the Brazilian Caatinga.</title>
        <authorList>
            <person name="Ferreira-Neto J.R.C."/>
            <person name="da Silva M.D."/>
            <person name="Binneck E."/>
            <person name="de Melo N.F."/>
            <person name="da Silva R.H."/>
            <person name="de Melo A.L.T.M."/>
            <person name="Pandolfi V."/>
            <person name="Bustamante F.O."/>
            <person name="Brasileiro-Vidal A.C."/>
            <person name="Benko-Iseppon A.M."/>
        </authorList>
    </citation>
    <scope>NUCLEOTIDE SEQUENCE [LARGE SCALE GENOMIC DNA]</scope>
    <source>
        <tissue evidence="2">Leaves</tissue>
    </source>
</reference>
<proteinExistence type="predicted"/>
<evidence type="ECO:0000256" key="1">
    <source>
        <dbReference type="SAM" id="MobiDB-lite"/>
    </source>
</evidence>
<feature type="compositionally biased region" description="Low complexity" evidence="1">
    <location>
        <begin position="65"/>
        <end position="83"/>
    </location>
</feature>
<dbReference type="EMBL" id="JASCZI010030399">
    <property type="protein sequence ID" value="MED6122216.1"/>
    <property type="molecule type" value="Genomic_DNA"/>
</dbReference>
<feature type="compositionally biased region" description="Low complexity" evidence="1">
    <location>
        <begin position="40"/>
        <end position="51"/>
    </location>
</feature>
<evidence type="ECO:0000313" key="3">
    <source>
        <dbReference type="Proteomes" id="UP001341840"/>
    </source>
</evidence>
<feature type="compositionally biased region" description="Basic residues" evidence="1">
    <location>
        <begin position="55"/>
        <end position="64"/>
    </location>
</feature>
<comment type="caution">
    <text evidence="2">The sequence shown here is derived from an EMBL/GenBank/DDBJ whole genome shotgun (WGS) entry which is preliminary data.</text>
</comment>
<dbReference type="Proteomes" id="UP001341840">
    <property type="component" value="Unassembled WGS sequence"/>
</dbReference>
<gene>
    <name evidence="2" type="ORF">PIB30_037725</name>
</gene>
<feature type="compositionally biased region" description="Polar residues" evidence="1">
    <location>
        <begin position="26"/>
        <end position="37"/>
    </location>
</feature>
<protein>
    <submittedName>
        <fullName evidence="2">Uncharacterized protein</fullName>
    </submittedName>
</protein>
<evidence type="ECO:0000313" key="2">
    <source>
        <dbReference type="EMBL" id="MED6122216.1"/>
    </source>
</evidence>
<sequence length="134" mass="14994">MDIIEEDGQLEFQVRLLLYKNAQPKYPQNTNSQSMASVGQAAAEASQASSEPARRPTRKGRQKKPTNTAVKTTNTTGRSNTRNPKPRPVAPKQIKARKATTASQGEQSTDKPASIITYWLLEHCKCYKYLFFCC</sequence>